<feature type="transmembrane region" description="Helical" evidence="7">
    <location>
        <begin position="185"/>
        <end position="204"/>
    </location>
</feature>
<name>A0A9D1DWZ8_9FIRM</name>
<evidence type="ECO:0000256" key="1">
    <source>
        <dbReference type="ARBA" id="ARBA00004651"/>
    </source>
</evidence>
<comment type="subcellular location">
    <subcellularLocation>
        <location evidence="1">Cell membrane</location>
        <topology evidence="1">Multi-pass membrane protein</topology>
    </subcellularLocation>
</comment>
<keyword evidence="3" id="KW-1003">Cell membrane</keyword>
<evidence type="ECO:0000256" key="7">
    <source>
        <dbReference type="SAM" id="Phobius"/>
    </source>
</evidence>
<comment type="caution">
    <text evidence="9">The sequence shown here is derived from an EMBL/GenBank/DDBJ whole genome shotgun (WGS) entry which is preliminary data.</text>
</comment>
<dbReference type="Pfam" id="PF03458">
    <property type="entry name" value="Gly_transporter"/>
    <property type="match status" value="2"/>
</dbReference>
<organism evidence="9 10">
    <name type="scientific">Candidatus Faecivivens stercoravium</name>
    <dbReference type="NCBI Taxonomy" id="2840803"/>
    <lineage>
        <taxon>Bacteria</taxon>
        <taxon>Bacillati</taxon>
        <taxon>Bacillota</taxon>
        <taxon>Clostridia</taxon>
        <taxon>Eubacteriales</taxon>
        <taxon>Oscillospiraceae</taxon>
        <taxon>Oscillospiraceae incertae sedis</taxon>
        <taxon>Candidatus Faecivivens</taxon>
    </lineage>
</organism>
<reference evidence="9" key="2">
    <citation type="journal article" date="2021" name="PeerJ">
        <title>Extensive microbial diversity within the chicken gut microbiome revealed by metagenomics and culture.</title>
        <authorList>
            <person name="Gilroy R."/>
            <person name="Ravi A."/>
            <person name="Getino M."/>
            <person name="Pursley I."/>
            <person name="Horton D.L."/>
            <person name="Alikhan N.F."/>
            <person name="Baker D."/>
            <person name="Gharbi K."/>
            <person name="Hall N."/>
            <person name="Watson M."/>
            <person name="Adriaenssens E.M."/>
            <person name="Foster-Nyarko E."/>
            <person name="Jarju S."/>
            <person name="Secka A."/>
            <person name="Antonio M."/>
            <person name="Oren A."/>
            <person name="Chaudhuri R.R."/>
            <person name="La Ragione R."/>
            <person name="Hildebrand F."/>
            <person name="Pallen M.J."/>
        </authorList>
    </citation>
    <scope>NUCLEOTIDE SEQUENCE</scope>
    <source>
        <strain evidence="9">CHK189-12415</strain>
    </source>
</reference>
<evidence type="ECO:0000256" key="5">
    <source>
        <dbReference type="ARBA" id="ARBA00022989"/>
    </source>
</evidence>
<evidence type="ECO:0000259" key="8">
    <source>
        <dbReference type="Pfam" id="PF03458"/>
    </source>
</evidence>
<feature type="transmembrane region" description="Helical" evidence="7">
    <location>
        <begin position="98"/>
        <end position="116"/>
    </location>
</feature>
<accession>A0A9D1DWZ8</accession>
<evidence type="ECO:0000256" key="3">
    <source>
        <dbReference type="ARBA" id="ARBA00022475"/>
    </source>
</evidence>
<protein>
    <submittedName>
        <fullName evidence="9">Trimeric intracellular cation channel family protein</fullName>
    </submittedName>
</protein>
<feature type="transmembrane region" description="Helical" evidence="7">
    <location>
        <begin position="160"/>
        <end position="179"/>
    </location>
</feature>
<dbReference type="Proteomes" id="UP000824241">
    <property type="component" value="Unassembled WGS sequence"/>
</dbReference>
<dbReference type="PANTHER" id="PTHR30506">
    <property type="entry name" value="INNER MEMBRANE PROTEIN"/>
    <property type="match status" value="1"/>
</dbReference>
<sequence>MTLQFMIEAIGTVAFASSGAMVAIRKRLDLFGVLVLGVTTAVGGGIIRDVILQITPPGSFQTPVYIGMAAVTVGIIFLIAYLHPYFLDMRFLEGYEKLMNVLDAIGLGAFTVLGAQKALTAGYEQYKFMAIFLGVITGVGGGLLRDMMAGITPYILKKHIYACASIVGAVFYVYVRGWIPDAWALVLGAVLVIAMRMLATRYRWNLPTARMPKQ</sequence>
<gene>
    <name evidence="9" type="ORF">IAB37_02865</name>
</gene>
<dbReference type="InterPro" id="IPR005115">
    <property type="entry name" value="Gly_transporter"/>
</dbReference>
<evidence type="ECO:0000313" key="9">
    <source>
        <dbReference type="EMBL" id="HIR60500.1"/>
    </source>
</evidence>
<evidence type="ECO:0000256" key="6">
    <source>
        <dbReference type="ARBA" id="ARBA00023136"/>
    </source>
</evidence>
<proteinExistence type="inferred from homology"/>
<dbReference type="GO" id="GO:0005886">
    <property type="term" value="C:plasma membrane"/>
    <property type="evidence" value="ECO:0007669"/>
    <property type="project" value="UniProtKB-SubCell"/>
</dbReference>
<keyword evidence="4 7" id="KW-0812">Transmembrane</keyword>
<feature type="transmembrane region" description="Helical" evidence="7">
    <location>
        <begin position="64"/>
        <end position="86"/>
    </location>
</feature>
<feature type="domain" description="Glycine transporter" evidence="8">
    <location>
        <begin position="101"/>
        <end position="175"/>
    </location>
</feature>
<keyword evidence="5 7" id="KW-1133">Transmembrane helix</keyword>
<dbReference type="EMBL" id="DVHA01000095">
    <property type="protein sequence ID" value="HIR60500.1"/>
    <property type="molecule type" value="Genomic_DNA"/>
</dbReference>
<dbReference type="PANTHER" id="PTHR30506:SF3">
    <property type="entry name" value="UPF0126 INNER MEMBRANE PROTEIN YADS-RELATED"/>
    <property type="match status" value="1"/>
</dbReference>
<reference evidence="9" key="1">
    <citation type="submission" date="2020-10" db="EMBL/GenBank/DDBJ databases">
        <authorList>
            <person name="Gilroy R."/>
        </authorList>
    </citation>
    <scope>NUCLEOTIDE SEQUENCE</scope>
    <source>
        <strain evidence="9">CHK189-12415</strain>
    </source>
</reference>
<comment type="similarity">
    <text evidence="2">Belongs to the UPF0126 family.</text>
</comment>
<dbReference type="AlphaFoldDB" id="A0A9D1DWZ8"/>
<evidence type="ECO:0000313" key="10">
    <source>
        <dbReference type="Proteomes" id="UP000824241"/>
    </source>
</evidence>
<feature type="domain" description="Glycine transporter" evidence="8">
    <location>
        <begin position="6"/>
        <end position="79"/>
    </location>
</feature>
<feature type="transmembrane region" description="Helical" evidence="7">
    <location>
        <begin position="31"/>
        <end position="52"/>
    </location>
</feature>
<feature type="transmembrane region" description="Helical" evidence="7">
    <location>
        <begin position="128"/>
        <end position="148"/>
    </location>
</feature>
<evidence type="ECO:0000256" key="2">
    <source>
        <dbReference type="ARBA" id="ARBA00008193"/>
    </source>
</evidence>
<keyword evidence="6 7" id="KW-0472">Membrane</keyword>
<evidence type="ECO:0000256" key="4">
    <source>
        <dbReference type="ARBA" id="ARBA00022692"/>
    </source>
</evidence>